<proteinExistence type="predicted"/>
<evidence type="ECO:0000256" key="1">
    <source>
        <dbReference type="SAM" id="MobiDB-lite"/>
    </source>
</evidence>
<protein>
    <submittedName>
        <fullName evidence="2">Uncharacterized protein</fullName>
    </submittedName>
</protein>
<sequence length="95" mass="9450">MLSMPAAAATVAPPVRSRAAASATACSDEAQARLTVHRLVRAASNPTWLSAMRAALEPPSSDSTTPTPTSSTAPRADAGSRSRVAPSTAASSSSG</sequence>
<feature type="region of interest" description="Disordered" evidence="1">
    <location>
        <begin position="1"/>
        <end position="23"/>
    </location>
</feature>
<reference evidence="2 3" key="1">
    <citation type="journal article" date="2020" name="Genome Biol. Evol.">
        <title>A new high-quality draft genome assembly of the Chinese cordyceps Ophiocordyceps sinensis.</title>
        <authorList>
            <person name="Shu R."/>
            <person name="Zhang J."/>
            <person name="Meng Q."/>
            <person name="Zhang H."/>
            <person name="Zhou G."/>
            <person name="Li M."/>
            <person name="Wu P."/>
            <person name="Zhao Y."/>
            <person name="Chen C."/>
            <person name="Qin Q."/>
        </authorList>
    </citation>
    <scope>NUCLEOTIDE SEQUENCE [LARGE SCALE GENOMIC DNA]</scope>
    <source>
        <strain evidence="2 3">IOZ07</strain>
    </source>
</reference>
<evidence type="ECO:0000313" key="2">
    <source>
        <dbReference type="EMBL" id="KAF4504580.1"/>
    </source>
</evidence>
<name>A0A8H4PN83_9HYPO</name>
<evidence type="ECO:0000313" key="3">
    <source>
        <dbReference type="Proteomes" id="UP000557566"/>
    </source>
</evidence>
<keyword evidence="3" id="KW-1185">Reference proteome</keyword>
<dbReference type="EMBL" id="JAAVMX010000009">
    <property type="protein sequence ID" value="KAF4504580.1"/>
    <property type="molecule type" value="Genomic_DNA"/>
</dbReference>
<gene>
    <name evidence="2" type="ORF">G6O67_008017</name>
</gene>
<organism evidence="2 3">
    <name type="scientific">Ophiocordyceps sinensis</name>
    <dbReference type="NCBI Taxonomy" id="72228"/>
    <lineage>
        <taxon>Eukaryota</taxon>
        <taxon>Fungi</taxon>
        <taxon>Dikarya</taxon>
        <taxon>Ascomycota</taxon>
        <taxon>Pezizomycotina</taxon>
        <taxon>Sordariomycetes</taxon>
        <taxon>Hypocreomycetidae</taxon>
        <taxon>Hypocreales</taxon>
        <taxon>Ophiocordycipitaceae</taxon>
        <taxon>Ophiocordyceps</taxon>
    </lineage>
</organism>
<feature type="compositionally biased region" description="Low complexity" evidence="1">
    <location>
        <begin position="58"/>
        <end position="74"/>
    </location>
</feature>
<accession>A0A8H4PN83</accession>
<comment type="caution">
    <text evidence="2">The sequence shown here is derived from an EMBL/GenBank/DDBJ whole genome shotgun (WGS) entry which is preliminary data.</text>
</comment>
<feature type="region of interest" description="Disordered" evidence="1">
    <location>
        <begin position="55"/>
        <end position="95"/>
    </location>
</feature>
<dbReference type="AlphaFoldDB" id="A0A8H4PN83"/>
<dbReference type="Proteomes" id="UP000557566">
    <property type="component" value="Unassembled WGS sequence"/>
</dbReference>